<proteinExistence type="predicted"/>
<dbReference type="Pfam" id="PF05943">
    <property type="entry name" value="VipB"/>
    <property type="match status" value="1"/>
</dbReference>
<dbReference type="InterPro" id="IPR010269">
    <property type="entry name" value="T6SS_TssC-like"/>
</dbReference>
<sequence length="413" mass="43471">MSSMPWRIVVITDVGVDSGNPAEITPGPKGADGWFASLGLTLPLPGAGTPDTVLHDPKTQRVEAAWRGLNLLASHAAEPLLLEALSVPRAQLVARFREEVYEPALESGAPPLTMVVLDFDFTHKASDVADLAALGAMAADLQACIVAHAHAGILDLRFLVQAAAMQEVASKLNSPAHAGFAALQKSDDARWLSLTLNRFLLREPFDGEKCTESNPDSYLWGRGGWLVGAALARSLAAHGHALDLSGAGGRFENMATRGYPVKTNESQALATEIPFGEMQMLLLAHGAFAPLVGALNASTVNLPLVTTIHRLAPGKLTLEGTLSYQLTAGRFAQVCGAMLSEAPTGASDEDASAWLVSRLRADLGGLLKDAAEDALTVVMEKDEEGARTAVVTLKPALTLEGKNPEFVLGLPIA</sequence>
<dbReference type="InterPro" id="IPR044031">
    <property type="entry name" value="TssC1_N"/>
</dbReference>
<name>A0A933SA34_UNCEI</name>
<evidence type="ECO:0000313" key="2">
    <source>
        <dbReference type="EMBL" id="MBI5167880.1"/>
    </source>
</evidence>
<evidence type="ECO:0000313" key="3">
    <source>
        <dbReference type="Proteomes" id="UP000696931"/>
    </source>
</evidence>
<reference evidence="2" key="1">
    <citation type="submission" date="2020-07" db="EMBL/GenBank/DDBJ databases">
        <title>Huge and variable diversity of episymbiotic CPR bacteria and DPANN archaea in groundwater ecosystems.</title>
        <authorList>
            <person name="He C.Y."/>
            <person name="Keren R."/>
            <person name="Whittaker M."/>
            <person name="Farag I.F."/>
            <person name="Doudna J."/>
            <person name="Cate J.H.D."/>
            <person name="Banfield J.F."/>
        </authorList>
    </citation>
    <scope>NUCLEOTIDE SEQUENCE</scope>
    <source>
        <strain evidence="2">NC_groundwater_1813_Pr3_B-0.1um_71_17</strain>
    </source>
</reference>
<evidence type="ECO:0000259" key="1">
    <source>
        <dbReference type="Pfam" id="PF05943"/>
    </source>
</evidence>
<dbReference type="PANTHER" id="PTHR35565:SF1">
    <property type="entry name" value="TYPE VI SECRETION SYSTEM CONTRACTILE SHEATH LARGE SUBUNIT"/>
    <property type="match status" value="1"/>
</dbReference>
<gene>
    <name evidence="2" type="ORF">HZA61_00185</name>
</gene>
<dbReference type="PANTHER" id="PTHR35565">
    <property type="entry name" value="CYTOPLASMIC PROTEIN-RELATED"/>
    <property type="match status" value="1"/>
</dbReference>
<organism evidence="2 3">
    <name type="scientific">Eiseniibacteriota bacterium</name>
    <dbReference type="NCBI Taxonomy" id="2212470"/>
    <lineage>
        <taxon>Bacteria</taxon>
        <taxon>Candidatus Eiseniibacteriota</taxon>
    </lineage>
</organism>
<protein>
    <submittedName>
        <fullName evidence="2">Type VI secretion system contractile sheath large subunit</fullName>
    </submittedName>
</protein>
<dbReference type="AlphaFoldDB" id="A0A933SA34"/>
<comment type="caution">
    <text evidence="2">The sequence shown here is derived from an EMBL/GenBank/DDBJ whole genome shotgun (WGS) entry which is preliminary data.</text>
</comment>
<dbReference type="EMBL" id="JACRIW010000001">
    <property type="protein sequence ID" value="MBI5167880.1"/>
    <property type="molecule type" value="Genomic_DNA"/>
</dbReference>
<dbReference type="Proteomes" id="UP000696931">
    <property type="component" value="Unassembled WGS sequence"/>
</dbReference>
<feature type="domain" description="TssC1 N-terminal" evidence="1">
    <location>
        <begin position="51"/>
        <end position="297"/>
    </location>
</feature>
<accession>A0A933SA34</accession>